<evidence type="ECO:0000256" key="7">
    <source>
        <dbReference type="ARBA" id="ARBA00022989"/>
    </source>
</evidence>
<evidence type="ECO:0000256" key="5">
    <source>
        <dbReference type="ARBA" id="ARBA00022723"/>
    </source>
</evidence>
<accession>A0A3P8AND0</accession>
<sequence>MDAIYLIIFNHIFKLQNDRTTHLKHLDWQMKRAFQASLYLHNPNAVIILGDILDEGKWATNDDFSYLVGRFRDIFHHDKTKTLVKTVVGNHDIGFHYACVSYNSCQLCSHCFKSNAPCIQTTNPFNFYWYENTLNMTICLY</sequence>
<keyword evidence="4" id="KW-0812">Transmembrane</keyword>
<evidence type="ECO:0000259" key="10">
    <source>
        <dbReference type="Pfam" id="PF00149"/>
    </source>
</evidence>
<keyword evidence="6" id="KW-0378">Hydrolase</keyword>
<comment type="similarity">
    <text evidence="3">Belongs to the metallophosphoesterase superfamily. MPPE1 family.</text>
</comment>
<dbReference type="InterPro" id="IPR004843">
    <property type="entry name" value="Calcineurin-like_PHP"/>
</dbReference>
<dbReference type="PANTHER" id="PTHR13315">
    <property type="entry name" value="METALLO PHOSPHOESTERASE RELATED"/>
    <property type="match status" value="1"/>
</dbReference>
<gene>
    <name evidence="11" type="ORF">SMTD_LOCUS3600</name>
</gene>
<organism evidence="11 12">
    <name type="scientific">Schistosoma mattheei</name>
    <dbReference type="NCBI Taxonomy" id="31246"/>
    <lineage>
        <taxon>Eukaryota</taxon>
        <taxon>Metazoa</taxon>
        <taxon>Spiralia</taxon>
        <taxon>Lophotrochozoa</taxon>
        <taxon>Platyhelminthes</taxon>
        <taxon>Trematoda</taxon>
        <taxon>Digenea</taxon>
        <taxon>Strigeidida</taxon>
        <taxon>Schistosomatoidea</taxon>
        <taxon>Schistosomatidae</taxon>
        <taxon>Schistosoma</taxon>
    </lineage>
</organism>
<proteinExistence type="inferred from homology"/>
<dbReference type="GO" id="GO:0046872">
    <property type="term" value="F:metal ion binding"/>
    <property type="evidence" value="ECO:0007669"/>
    <property type="project" value="UniProtKB-KW"/>
</dbReference>
<reference evidence="11 12" key="1">
    <citation type="submission" date="2018-11" db="EMBL/GenBank/DDBJ databases">
        <authorList>
            <consortium name="Pathogen Informatics"/>
        </authorList>
    </citation>
    <scope>NUCLEOTIDE SEQUENCE [LARGE SCALE GENOMIC DNA]</scope>
    <source>
        <strain>Denwood</strain>
        <strain evidence="12">Zambia</strain>
    </source>
</reference>
<dbReference type="InterPro" id="IPR033308">
    <property type="entry name" value="PGAP5/Cdc1/Ted1"/>
</dbReference>
<keyword evidence="9" id="KW-0464">Manganese</keyword>
<dbReference type="EMBL" id="UZAL01006969">
    <property type="protein sequence ID" value="VDO97214.1"/>
    <property type="molecule type" value="Genomic_DNA"/>
</dbReference>
<evidence type="ECO:0000313" key="12">
    <source>
        <dbReference type="Proteomes" id="UP000269396"/>
    </source>
</evidence>
<feature type="domain" description="Calcineurin-like phosphoesterase" evidence="10">
    <location>
        <begin position="32"/>
        <end position="101"/>
    </location>
</feature>
<evidence type="ECO:0000256" key="9">
    <source>
        <dbReference type="ARBA" id="ARBA00023211"/>
    </source>
</evidence>
<dbReference type="GO" id="GO:0006506">
    <property type="term" value="P:GPI anchor biosynthetic process"/>
    <property type="evidence" value="ECO:0007669"/>
    <property type="project" value="InterPro"/>
</dbReference>
<keyword evidence="5" id="KW-0479">Metal-binding</keyword>
<comment type="cofactor">
    <cofactor evidence="1">
        <name>Mn(2+)</name>
        <dbReference type="ChEBI" id="CHEBI:29035"/>
    </cofactor>
</comment>
<evidence type="ECO:0000313" key="11">
    <source>
        <dbReference type="EMBL" id="VDO97214.1"/>
    </source>
</evidence>
<keyword evidence="7" id="KW-1133">Transmembrane helix</keyword>
<dbReference type="Gene3D" id="3.60.21.10">
    <property type="match status" value="1"/>
</dbReference>
<evidence type="ECO:0000256" key="2">
    <source>
        <dbReference type="ARBA" id="ARBA00004141"/>
    </source>
</evidence>
<dbReference type="GO" id="GO:0016020">
    <property type="term" value="C:membrane"/>
    <property type="evidence" value="ECO:0007669"/>
    <property type="project" value="UniProtKB-SubCell"/>
</dbReference>
<name>A0A3P8AND0_9TREM</name>
<dbReference type="AlphaFoldDB" id="A0A3P8AND0"/>
<evidence type="ECO:0000256" key="4">
    <source>
        <dbReference type="ARBA" id="ARBA00022692"/>
    </source>
</evidence>
<keyword evidence="8" id="KW-0472">Membrane</keyword>
<dbReference type="InterPro" id="IPR029052">
    <property type="entry name" value="Metallo-depent_PP-like"/>
</dbReference>
<evidence type="ECO:0000256" key="8">
    <source>
        <dbReference type="ARBA" id="ARBA00023136"/>
    </source>
</evidence>
<comment type="subcellular location">
    <subcellularLocation>
        <location evidence="2">Membrane</location>
        <topology evidence="2">Multi-pass membrane protein</topology>
    </subcellularLocation>
</comment>
<dbReference type="Pfam" id="PF00149">
    <property type="entry name" value="Metallophos"/>
    <property type="match status" value="1"/>
</dbReference>
<dbReference type="PANTHER" id="PTHR13315:SF0">
    <property type="entry name" value="METALLOPHOSPHOESTERASE 1"/>
    <property type="match status" value="1"/>
</dbReference>
<protein>
    <recommendedName>
        <fullName evidence="10">Calcineurin-like phosphoesterase domain-containing protein</fullName>
    </recommendedName>
</protein>
<dbReference type="Proteomes" id="UP000269396">
    <property type="component" value="Unassembled WGS sequence"/>
</dbReference>
<dbReference type="SUPFAM" id="SSF56300">
    <property type="entry name" value="Metallo-dependent phosphatases"/>
    <property type="match status" value="1"/>
</dbReference>
<evidence type="ECO:0000256" key="3">
    <source>
        <dbReference type="ARBA" id="ARBA00008895"/>
    </source>
</evidence>
<evidence type="ECO:0000256" key="6">
    <source>
        <dbReference type="ARBA" id="ARBA00022801"/>
    </source>
</evidence>
<dbReference type="GO" id="GO:0016787">
    <property type="term" value="F:hydrolase activity"/>
    <property type="evidence" value="ECO:0007669"/>
    <property type="project" value="UniProtKB-KW"/>
</dbReference>
<keyword evidence="12" id="KW-1185">Reference proteome</keyword>
<evidence type="ECO:0000256" key="1">
    <source>
        <dbReference type="ARBA" id="ARBA00001936"/>
    </source>
</evidence>